<keyword evidence="2" id="KW-1185">Reference proteome</keyword>
<name>A0AA91I475_9GAMM</name>
<proteinExistence type="predicted"/>
<reference evidence="1 2" key="1">
    <citation type="submission" date="2016-03" db="EMBL/GenBank/DDBJ databases">
        <authorList>
            <person name="Heylen K."/>
            <person name="De Vos P."/>
            <person name="Vekeman B."/>
        </authorList>
    </citation>
    <scope>NUCLEOTIDE SEQUENCE [LARGE SCALE GENOMIC DNA]</scope>
    <source>
        <strain evidence="1 2">R-49807</strain>
    </source>
</reference>
<dbReference type="Proteomes" id="UP000077734">
    <property type="component" value="Unassembled WGS sequence"/>
</dbReference>
<gene>
    <name evidence="1" type="ORF">A1356_17240</name>
</gene>
<evidence type="ECO:0000313" key="2">
    <source>
        <dbReference type="Proteomes" id="UP000077734"/>
    </source>
</evidence>
<evidence type="ECO:0000313" key="1">
    <source>
        <dbReference type="EMBL" id="OAI23721.1"/>
    </source>
</evidence>
<dbReference type="AlphaFoldDB" id="A0AA91I475"/>
<protein>
    <submittedName>
        <fullName evidence="1">Uncharacterized protein</fullName>
    </submittedName>
</protein>
<comment type="caution">
    <text evidence="1">The sequence shown here is derived from an EMBL/GenBank/DDBJ whole genome shotgun (WGS) entry which is preliminary data.</text>
</comment>
<dbReference type="EMBL" id="LUUL01000098">
    <property type="protein sequence ID" value="OAI23721.1"/>
    <property type="molecule type" value="Genomic_DNA"/>
</dbReference>
<accession>A0AA91I475</accession>
<organism evidence="1 2">
    <name type="scientific">Methylomonas koyamae</name>
    <dbReference type="NCBI Taxonomy" id="702114"/>
    <lineage>
        <taxon>Bacteria</taxon>
        <taxon>Pseudomonadati</taxon>
        <taxon>Pseudomonadota</taxon>
        <taxon>Gammaproteobacteria</taxon>
        <taxon>Methylococcales</taxon>
        <taxon>Methylococcaceae</taxon>
        <taxon>Methylomonas</taxon>
    </lineage>
</organism>
<sequence>MINIQATFRIDIFHLHNSEVAIRHMLNTAAYRVTGGNVCELMDVHLFCVYYNAAQDRVKALSCQFLFCIKFEDAD</sequence>